<evidence type="ECO:0000313" key="2">
    <source>
        <dbReference type="EMBL" id="MDK9365109.1"/>
    </source>
</evidence>
<feature type="transmembrane region" description="Helical" evidence="1">
    <location>
        <begin position="135"/>
        <end position="153"/>
    </location>
</feature>
<keyword evidence="1" id="KW-0472">Membrane</keyword>
<organism evidence="2 3">
    <name type="scientific">Lelliottia wanjuensis</name>
    <dbReference type="NCBI Taxonomy" id="3050585"/>
    <lineage>
        <taxon>Bacteria</taxon>
        <taxon>Pseudomonadati</taxon>
        <taxon>Pseudomonadota</taxon>
        <taxon>Gammaproteobacteria</taxon>
        <taxon>Enterobacterales</taxon>
        <taxon>Enterobacteriaceae</taxon>
        <taxon>Lelliottia</taxon>
    </lineage>
</organism>
<accession>A0AAP4D4Q7</accession>
<keyword evidence="1" id="KW-1133">Transmembrane helix</keyword>
<dbReference type="RefSeq" id="WP_285149781.1">
    <property type="nucleotide sequence ID" value="NZ_JASSOM010000067.1"/>
</dbReference>
<name>A0AAP4D4Q7_9ENTR</name>
<sequence>MHCIECQQQEANKGSGLCDPCERVFLKQINGFLYLPAAGLTINLGLLLLGVLGIIASMIGVWPYANRINWFDVGYMALTILHFVITVCASWCFFKKKKHTRILMIAYYLAGMISVLYYYGIPVCFYDAKMDSKDISFATTSVIAAVIWIPYFLKSERINEVFCR</sequence>
<keyword evidence="1" id="KW-0812">Transmembrane</keyword>
<dbReference type="Pfam" id="PF10754">
    <property type="entry name" value="DUF2569"/>
    <property type="match status" value="1"/>
</dbReference>
<gene>
    <name evidence="2" type="ORF">QQF32_18080</name>
</gene>
<feature type="transmembrane region" description="Helical" evidence="1">
    <location>
        <begin position="101"/>
        <end position="120"/>
    </location>
</feature>
<feature type="transmembrane region" description="Helical" evidence="1">
    <location>
        <begin position="32"/>
        <end position="61"/>
    </location>
</feature>
<proteinExistence type="predicted"/>
<keyword evidence="3" id="KW-1185">Reference proteome</keyword>
<comment type="caution">
    <text evidence="2">The sequence shown here is derived from an EMBL/GenBank/DDBJ whole genome shotgun (WGS) entry which is preliminary data.</text>
</comment>
<dbReference type="InterPro" id="IPR019690">
    <property type="entry name" value="DUF2569"/>
</dbReference>
<dbReference type="AlphaFoldDB" id="A0AAP4D4Q7"/>
<evidence type="ECO:0000256" key="1">
    <source>
        <dbReference type="SAM" id="Phobius"/>
    </source>
</evidence>
<dbReference type="Proteomes" id="UP001223214">
    <property type="component" value="Unassembled WGS sequence"/>
</dbReference>
<reference evidence="2 3" key="1">
    <citation type="submission" date="2023-06" db="EMBL/GenBank/DDBJ databases">
        <title>Identification and characterization of antibiotic-resistant Gram-negative bacteria.</title>
        <authorList>
            <person name="Cho G.-S."/>
            <person name="Lee J."/>
            <person name="Tai E."/>
            <person name="Jeong S."/>
            <person name="Kim I."/>
            <person name="Kim B.-E."/>
            <person name="Jeong M.-I."/>
            <person name="Oh K.-K."/>
            <person name="Franz C.M.A.P."/>
        </authorList>
    </citation>
    <scope>NUCLEOTIDE SEQUENCE [LARGE SCALE GENOMIC DNA]</scope>
    <source>
        <strain evidence="2 3">V106_12</strain>
    </source>
</reference>
<dbReference type="EMBL" id="JASSOM010000067">
    <property type="protein sequence ID" value="MDK9365109.1"/>
    <property type="molecule type" value="Genomic_DNA"/>
</dbReference>
<evidence type="ECO:0000313" key="3">
    <source>
        <dbReference type="Proteomes" id="UP001223214"/>
    </source>
</evidence>
<protein>
    <submittedName>
        <fullName evidence="2">DUF2569 domain-containing protein</fullName>
    </submittedName>
</protein>
<feature type="transmembrane region" description="Helical" evidence="1">
    <location>
        <begin position="73"/>
        <end position="94"/>
    </location>
</feature>